<dbReference type="RefSeq" id="WP_092475451.1">
    <property type="nucleotide sequence ID" value="NZ_FOOX01000025.1"/>
</dbReference>
<evidence type="ECO:0000313" key="1">
    <source>
        <dbReference type="EMBL" id="SFH34310.1"/>
    </source>
</evidence>
<name>A0A1I2Z9E9_9FIRM</name>
<keyword evidence="2" id="KW-1185">Reference proteome</keyword>
<organism evidence="1 2">
    <name type="scientific">Desulfotruncus arcticus DSM 17038</name>
    <dbReference type="NCBI Taxonomy" id="1121424"/>
    <lineage>
        <taxon>Bacteria</taxon>
        <taxon>Bacillati</taxon>
        <taxon>Bacillota</taxon>
        <taxon>Clostridia</taxon>
        <taxon>Eubacteriales</taxon>
        <taxon>Desulfallaceae</taxon>
        <taxon>Desulfotruncus</taxon>
    </lineage>
</organism>
<gene>
    <name evidence="1" type="ORF">SAMN05660649_04825</name>
</gene>
<accession>A0A1I2Z9E9</accession>
<dbReference type="Proteomes" id="UP000199337">
    <property type="component" value="Unassembled WGS sequence"/>
</dbReference>
<protein>
    <submittedName>
        <fullName evidence="1">Uncharacterized protein</fullName>
    </submittedName>
</protein>
<dbReference type="EMBL" id="FOOX01000025">
    <property type="protein sequence ID" value="SFH34310.1"/>
    <property type="molecule type" value="Genomic_DNA"/>
</dbReference>
<dbReference type="STRING" id="341036.SAMN05660649_04825"/>
<proteinExistence type="predicted"/>
<reference evidence="2" key="1">
    <citation type="submission" date="2016-10" db="EMBL/GenBank/DDBJ databases">
        <authorList>
            <person name="Varghese N."/>
            <person name="Submissions S."/>
        </authorList>
    </citation>
    <scope>NUCLEOTIDE SEQUENCE [LARGE SCALE GENOMIC DNA]</scope>
    <source>
        <strain evidence="2">DSM 17038</strain>
    </source>
</reference>
<dbReference type="AlphaFoldDB" id="A0A1I2Z9E9"/>
<evidence type="ECO:0000313" key="2">
    <source>
        <dbReference type="Proteomes" id="UP000199337"/>
    </source>
</evidence>
<sequence>MKVLVATGIEKLDEHLLRLMPENDIEAYGQCFHRSVLHKVINESGIDTLVISPALSGENDLIALIRSVREKGIRVIVLPGSPFLPQTLELVKALVPYGIYDFVYDKVSPKDVIDRLKNPGNLGDVAKSFAEMSIDLQGMNSDNLNSEHNKKPAQIVEEDNVSTEDVDNDIYSVQNDTGDGTDIRQNNNKNKQSAIAKQVGNITGMLSSLKKISDNKKLPVIEEVPVPIQNGNTKSNGKPVSRKRTGTITLSLAINSEDLHKWFTTTFSRLVNIKIIESISHDEIKQHIYDNKPDILILMRNGPMGGIPESEQLAEWSVKEVPAVLYIAGELDDEGKRIVKQVESSGVRHILTCQEGGFISGEELVFHVHNIVKELNETDINAQNNDKDTDQDKKDVIDNLSVFKKGVSRLGGILKTSSQEEDNNDQLKIKHKKKHKGKANLREGISLDDSNVDKEDDAVEISHSNAIIPGGLFAVVSPWRPGLAGRLCAQAVKMLADINDSIVAYIGASSLSTGSMWLDISDEELIMSDWRVPGSQAPVEKDNIEIYAVDPVKNLKSNYDEELWALVKSVRKKATYTVIDFADDINSAQKAAFHGWSVLLVIVPGGDPVETKTTIHWLKALQEGKKNVITGIDLRGAPPAIPEGIKPKVTIRNNPADALVMSLKITDKAELHWIK</sequence>
<dbReference type="OrthoDB" id="1787531at2"/>